<comment type="caution">
    <text evidence="1">The sequence shown here is derived from an EMBL/GenBank/DDBJ whole genome shotgun (WGS) entry which is preliminary data.</text>
</comment>
<dbReference type="EMBL" id="JBJKBG010000002">
    <property type="protein sequence ID" value="KAL3748984.1"/>
    <property type="molecule type" value="Genomic_DNA"/>
</dbReference>
<organism evidence="1 2">
    <name type="scientific">Eucalyptus globulus</name>
    <name type="common">Tasmanian blue gum</name>
    <dbReference type="NCBI Taxonomy" id="34317"/>
    <lineage>
        <taxon>Eukaryota</taxon>
        <taxon>Viridiplantae</taxon>
        <taxon>Streptophyta</taxon>
        <taxon>Embryophyta</taxon>
        <taxon>Tracheophyta</taxon>
        <taxon>Spermatophyta</taxon>
        <taxon>Magnoliopsida</taxon>
        <taxon>eudicotyledons</taxon>
        <taxon>Gunneridae</taxon>
        <taxon>Pentapetalae</taxon>
        <taxon>rosids</taxon>
        <taxon>malvids</taxon>
        <taxon>Myrtales</taxon>
        <taxon>Myrtaceae</taxon>
        <taxon>Myrtoideae</taxon>
        <taxon>Eucalypteae</taxon>
        <taxon>Eucalyptus</taxon>
    </lineage>
</organism>
<dbReference type="AlphaFoldDB" id="A0ABD3LAZ4"/>
<evidence type="ECO:0000313" key="1">
    <source>
        <dbReference type="EMBL" id="KAL3748984.1"/>
    </source>
</evidence>
<sequence length="96" mass="10847">MEQATQSNLAITQEENQAALSLLQLRRSTQENQPAFILSQLRPDVSMVRRGWGARRRRSAGRFPVVPPGWARRFLIVPSGWVGRRRRSAGLAIPRG</sequence>
<accession>A0ABD3LAZ4</accession>
<reference evidence="1 2" key="1">
    <citation type="submission" date="2024-11" db="EMBL/GenBank/DDBJ databases">
        <title>Chromosome-level genome assembly of Eucalyptus globulus Labill. provides insights into its genome evolution.</title>
        <authorList>
            <person name="Li X."/>
        </authorList>
    </citation>
    <scope>NUCLEOTIDE SEQUENCE [LARGE SCALE GENOMIC DNA]</scope>
    <source>
        <strain evidence="1">CL2024</strain>
        <tissue evidence="1">Fresh tender leaves</tissue>
    </source>
</reference>
<protein>
    <submittedName>
        <fullName evidence="1">Uncharacterized protein</fullName>
    </submittedName>
</protein>
<evidence type="ECO:0000313" key="2">
    <source>
        <dbReference type="Proteomes" id="UP001634007"/>
    </source>
</evidence>
<gene>
    <name evidence="1" type="ORF">ACJRO7_010124</name>
</gene>
<keyword evidence="2" id="KW-1185">Reference proteome</keyword>
<name>A0ABD3LAZ4_EUCGL</name>
<dbReference type="Proteomes" id="UP001634007">
    <property type="component" value="Unassembled WGS sequence"/>
</dbReference>
<proteinExistence type="predicted"/>